<reference evidence="2" key="1">
    <citation type="submission" date="2025-08" db="UniProtKB">
        <authorList>
            <consortium name="Ensembl"/>
        </authorList>
    </citation>
    <scope>IDENTIFICATION</scope>
</reference>
<dbReference type="Ensembl" id="ENSPKIT00000041856.1">
    <property type="protein sequence ID" value="ENSPKIP00000017346.1"/>
    <property type="gene ID" value="ENSPKIG00000003298.1"/>
</dbReference>
<name>A0A3B3RI43_9TELE</name>
<proteinExistence type="predicted"/>
<dbReference type="AlphaFoldDB" id="A0A3B3RI43"/>
<dbReference type="Proteomes" id="UP000261540">
    <property type="component" value="Unplaced"/>
</dbReference>
<organism evidence="2 3">
    <name type="scientific">Paramormyrops kingsleyae</name>
    <dbReference type="NCBI Taxonomy" id="1676925"/>
    <lineage>
        <taxon>Eukaryota</taxon>
        <taxon>Metazoa</taxon>
        <taxon>Chordata</taxon>
        <taxon>Craniata</taxon>
        <taxon>Vertebrata</taxon>
        <taxon>Euteleostomi</taxon>
        <taxon>Actinopterygii</taxon>
        <taxon>Neopterygii</taxon>
        <taxon>Teleostei</taxon>
        <taxon>Osteoglossocephala</taxon>
        <taxon>Osteoglossomorpha</taxon>
        <taxon>Osteoglossiformes</taxon>
        <taxon>Mormyridae</taxon>
        <taxon>Paramormyrops</taxon>
    </lineage>
</organism>
<protein>
    <submittedName>
        <fullName evidence="2">Uncharacterized protein</fullName>
    </submittedName>
</protein>
<evidence type="ECO:0000313" key="3">
    <source>
        <dbReference type="Proteomes" id="UP000261540"/>
    </source>
</evidence>
<accession>A0A3B3RI43</accession>
<feature type="compositionally biased region" description="Pro residues" evidence="1">
    <location>
        <begin position="341"/>
        <end position="357"/>
    </location>
</feature>
<keyword evidence="3" id="KW-1185">Reference proteome</keyword>
<feature type="region of interest" description="Disordered" evidence="1">
    <location>
        <begin position="338"/>
        <end position="357"/>
    </location>
</feature>
<dbReference type="GeneTree" id="ENSGT01010000227687"/>
<sequence length="357" mass="40422">MDVSQLHWSSLEYSLPDFAHRFHNFLPLVVKVTAGFLGKQELDSISRDMVIQVHSLQSQKRAVLETKSGRILSVPVSISSVLFYVVKQNCQCDGPLSLQAVLSSHRLPVLVQPVTPLKLPACFARCYGNQLETLTLSVTYEEKFLLGHPLDMAGSLLTQTPLVLPMYMKEVFVSLPELLNPQQQNQFSSNCVAQSSVIASLSHNRHFIFQGAPTHTDMQADQSDSFCLRRQRQEKQEKMLAFFQGFGLIWMHFQHLWPLRKMCSQNYLKSLNILCPQTTSNVQSFPCNYVQSLLDITFLEKSQLIENGDKYTEVEPIYMSLDVQEGSIALYQHLVDSSPVQEPPKPPVPLRSAKPPQ</sequence>
<dbReference type="STRING" id="1676925.ENSPKIP00000017346"/>
<evidence type="ECO:0000313" key="2">
    <source>
        <dbReference type="Ensembl" id="ENSPKIP00000017346.1"/>
    </source>
</evidence>
<evidence type="ECO:0000256" key="1">
    <source>
        <dbReference type="SAM" id="MobiDB-lite"/>
    </source>
</evidence>
<reference evidence="2" key="2">
    <citation type="submission" date="2025-09" db="UniProtKB">
        <authorList>
            <consortium name="Ensembl"/>
        </authorList>
    </citation>
    <scope>IDENTIFICATION</scope>
</reference>